<proteinExistence type="predicted"/>
<feature type="transmembrane region" description="Helical" evidence="2">
    <location>
        <begin position="185"/>
        <end position="205"/>
    </location>
</feature>
<dbReference type="Proteomes" id="UP000718630">
    <property type="component" value="Unassembled WGS sequence"/>
</dbReference>
<feature type="transmembrane region" description="Helical" evidence="2">
    <location>
        <begin position="35"/>
        <end position="55"/>
    </location>
</feature>
<evidence type="ECO:0000313" key="5">
    <source>
        <dbReference type="Proteomes" id="UP000718630"/>
    </source>
</evidence>
<evidence type="ECO:0000313" key="4">
    <source>
        <dbReference type="EMBL" id="MBF0939410.1"/>
    </source>
</evidence>
<organism evidence="4 5">
    <name type="scientific">Schaalia georgiae</name>
    <dbReference type="NCBI Taxonomy" id="52768"/>
    <lineage>
        <taxon>Bacteria</taxon>
        <taxon>Bacillati</taxon>
        <taxon>Actinomycetota</taxon>
        <taxon>Actinomycetes</taxon>
        <taxon>Actinomycetales</taxon>
        <taxon>Actinomycetaceae</taxon>
        <taxon>Schaalia</taxon>
    </lineage>
</organism>
<feature type="transmembrane region" description="Helical" evidence="2">
    <location>
        <begin position="342"/>
        <end position="363"/>
    </location>
</feature>
<feature type="transmembrane region" description="Helical" evidence="2">
    <location>
        <begin position="242"/>
        <end position="260"/>
    </location>
</feature>
<dbReference type="Pfam" id="PF01757">
    <property type="entry name" value="Acyl_transf_3"/>
    <property type="match status" value="1"/>
</dbReference>
<keyword evidence="4" id="KW-0808">Transferase</keyword>
<keyword evidence="2" id="KW-1133">Transmembrane helix</keyword>
<keyword evidence="4" id="KW-0012">Acyltransferase</keyword>
<dbReference type="InterPro" id="IPR002656">
    <property type="entry name" value="Acyl_transf_3_dom"/>
</dbReference>
<dbReference type="AlphaFoldDB" id="A0A929QXX8"/>
<evidence type="ECO:0000256" key="2">
    <source>
        <dbReference type="SAM" id="Phobius"/>
    </source>
</evidence>
<dbReference type="EMBL" id="JABZFZ010000020">
    <property type="protein sequence ID" value="MBF0939410.1"/>
    <property type="molecule type" value="Genomic_DNA"/>
</dbReference>
<evidence type="ECO:0000256" key="1">
    <source>
        <dbReference type="SAM" id="MobiDB-lite"/>
    </source>
</evidence>
<dbReference type="GO" id="GO:0000271">
    <property type="term" value="P:polysaccharide biosynthetic process"/>
    <property type="evidence" value="ECO:0007669"/>
    <property type="project" value="TreeGrafter"/>
</dbReference>
<gene>
    <name evidence="4" type="ORF">HXK03_00840</name>
</gene>
<comment type="caution">
    <text evidence="4">The sequence shown here is derived from an EMBL/GenBank/DDBJ whole genome shotgun (WGS) entry which is preliminary data.</text>
</comment>
<feature type="transmembrane region" description="Helical" evidence="2">
    <location>
        <begin position="105"/>
        <end position="128"/>
    </location>
</feature>
<dbReference type="PANTHER" id="PTHR23028:SF53">
    <property type="entry name" value="ACYL_TRANSF_3 DOMAIN-CONTAINING PROTEIN"/>
    <property type="match status" value="1"/>
</dbReference>
<feature type="transmembrane region" description="Helical" evidence="2">
    <location>
        <begin position="319"/>
        <end position="336"/>
    </location>
</feature>
<feature type="domain" description="Acyltransferase 3" evidence="3">
    <location>
        <begin position="28"/>
        <end position="357"/>
    </location>
</feature>
<keyword evidence="2" id="KW-0472">Membrane</keyword>
<dbReference type="InterPro" id="IPR050879">
    <property type="entry name" value="Acyltransferase_3"/>
</dbReference>
<feature type="compositionally biased region" description="Low complexity" evidence="1">
    <location>
        <begin position="430"/>
        <end position="447"/>
    </location>
</feature>
<feature type="transmembrane region" description="Helical" evidence="2">
    <location>
        <begin position="67"/>
        <end position="84"/>
    </location>
</feature>
<dbReference type="GO" id="GO:0016020">
    <property type="term" value="C:membrane"/>
    <property type="evidence" value="ECO:0007669"/>
    <property type="project" value="TreeGrafter"/>
</dbReference>
<feature type="region of interest" description="Disordered" evidence="1">
    <location>
        <begin position="412"/>
        <end position="447"/>
    </location>
</feature>
<dbReference type="PANTHER" id="PTHR23028">
    <property type="entry name" value="ACETYLTRANSFERASE"/>
    <property type="match status" value="1"/>
</dbReference>
<dbReference type="GO" id="GO:0016747">
    <property type="term" value="F:acyltransferase activity, transferring groups other than amino-acyl groups"/>
    <property type="evidence" value="ECO:0007669"/>
    <property type="project" value="InterPro"/>
</dbReference>
<evidence type="ECO:0000259" key="3">
    <source>
        <dbReference type="Pfam" id="PF01757"/>
    </source>
</evidence>
<sequence length="447" mass="49624">MSRPLGKASAYRPHTPLSVAEAFDSRNNSIGFLRWLMAFMVIFSHAGPIAGFYGGEDLGVQVSREQSIGGVAVAGFFFFSGFLITRSRMGRATIWRYMWRRCLRIFPAFWAAMLFTVVVLAPIAYWHMHGSISGYLHPQTESPLTYFANNMWLNLSQRNIAGMGETLPYYVLHGARDWNGSAWTLIYEFKAYILVAVLGLFGALANKKVGGAFAIVLIALNGLQWMGAGQLANVNILFRDPYMLMFLAPFAFGMLFTLYGDKIPMDSRLAYGALVFGALSYASGGWNIVGQYGFLYFLMYLAVRLPLQNWEKNGDLSYGIYIYAWPLMAFGAYFHLQDRGWWAYHLTVVIGCHILAYLSWHLIEKPAMSLKNYLPGWLDSLIERFRPSYEALVRRTVVPAYSSTRLATALAAEETGEGPGAGDHDGAGSPGPSAKGAAPTPAEEGSR</sequence>
<protein>
    <submittedName>
        <fullName evidence="4">Acyltransferase</fullName>
    </submittedName>
</protein>
<accession>A0A929QXX8</accession>
<feature type="transmembrane region" description="Helical" evidence="2">
    <location>
        <begin position="212"/>
        <end position="236"/>
    </location>
</feature>
<reference evidence="4" key="1">
    <citation type="submission" date="2020-04" db="EMBL/GenBank/DDBJ databases">
        <title>Deep metagenomics examines the oral microbiome during advanced dental caries in children, revealing novel taxa and co-occurrences with host molecules.</title>
        <authorList>
            <person name="Baker J.L."/>
            <person name="Morton J.T."/>
            <person name="Dinis M."/>
            <person name="Alvarez R."/>
            <person name="Tran N.C."/>
            <person name="Knight R."/>
            <person name="Edlund A."/>
        </authorList>
    </citation>
    <scope>NUCLEOTIDE SEQUENCE</scope>
    <source>
        <strain evidence="4">JCVI_32_bin.64</strain>
    </source>
</reference>
<keyword evidence="2" id="KW-0812">Transmembrane</keyword>
<name>A0A929QXX8_9ACTO</name>